<accession>A0A183T9J8</accession>
<keyword evidence="2" id="KW-1185">Reference proteome</keyword>
<sequence>MHLCTVKRSNLDGRVPGLISYLPLDPLHLVNLGVVKKLIGLRVRNRKLKASGSVYPYLLVTSEVDELAQAGESTAPMEQGFGMPANPVAQPIASHGEFRQLCARLLAPSFRKELVKIYVKWNSVGRINLYELEAAFIRRLKRSLDAASKRVQRHPTEFVFKASPTLDNLDTFLRFCNLDDCLHVQWMINAGSEGFAPLIGGLCSQQGRISMISRPLLFSLRFDPAIHDKFLLSHLHWWL</sequence>
<dbReference type="EMBL" id="UYSU01037838">
    <property type="protein sequence ID" value="VDL99531.1"/>
    <property type="molecule type" value="Genomic_DNA"/>
</dbReference>
<proteinExistence type="predicted"/>
<name>A0A183T9J8_SCHSO</name>
<dbReference type="AlphaFoldDB" id="A0A183T9J8"/>
<dbReference type="WBParaSite" id="SSLN_0001364901-mRNA-1">
    <property type="protein sequence ID" value="SSLN_0001364901-mRNA-1"/>
    <property type="gene ID" value="SSLN_0001364901"/>
</dbReference>
<reference evidence="1 2" key="2">
    <citation type="submission" date="2018-11" db="EMBL/GenBank/DDBJ databases">
        <authorList>
            <consortium name="Pathogen Informatics"/>
        </authorList>
    </citation>
    <scope>NUCLEOTIDE SEQUENCE [LARGE SCALE GENOMIC DNA]</scope>
    <source>
        <strain evidence="1 2">NST_G2</strain>
    </source>
</reference>
<dbReference type="Proteomes" id="UP000275846">
    <property type="component" value="Unassembled WGS sequence"/>
</dbReference>
<evidence type="ECO:0000313" key="2">
    <source>
        <dbReference type="Proteomes" id="UP000275846"/>
    </source>
</evidence>
<reference evidence="3" key="1">
    <citation type="submission" date="2016-06" db="UniProtKB">
        <authorList>
            <consortium name="WormBaseParasite"/>
        </authorList>
    </citation>
    <scope>IDENTIFICATION</scope>
</reference>
<organism evidence="3">
    <name type="scientific">Schistocephalus solidus</name>
    <name type="common">Tapeworm</name>
    <dbReference type="NCBI Taxonomy" id="70667"/>
    <lineage>
        <taxon>Eukaryota</taxon>
        <taxon>Metazoa</taxon>
        <taxon>Spiralia</taxon>
        <taxon>Lophotrochozoa</taxon>
        <taxon>Platyhelminthes</taxon>
        <taxon>Cestoda</taxon>
        <taxon>Eucestoda</taxon>
        <taxon>Diphyllobothriidea</taxon>
        <taxon>Diphyllobothriidae</taxon>
        <taxon>Schistocephalus</taxon>
    </lineage>
</organism>
<evidence type="ECO:0000313" key="1">
    <source>
        <dbReference type="EMBL" id="VDL99531.1"/>
    </source>
</evidence>
<evidence type="ECO:0000313" key="3">
    <source>
        <dbReference type="WBParaSite" id="SSLN_0001364901-mRNA-1"/>
    </source>
</evidence>
<protein>
    <submittedName>
        <fullName evidence="3">HECT domain-containing protein</fullName>
    </submittedName>
</protein>
<dbReference type="OrthoDB" id="414730at2759"/>
<gene>
    <name evidence="1" type="ORF">SSLN_LOCUS13146</name>
</gene>